<organism evidence="1 2">
    <name type="scientific">Phaseolus angularis</name>
    <name type="common">Azuki bean</name>
    <name type="synonym">Vigna angularis</name>
    <dbReference type="NCBI Taxonomy" id="3914"/>
    <lineage>
        <taxon>Eukaryota</taxon>
        <taxon>Viridiplantae</taxon>
        <taxon>Streptophyta</taxon>
        <taxon>Embryophyta</taxon>
        <taxon>Tracheophyta</taxon>
        <taxon>Spermatophyta</taxon>
        <taxon>Magnoliopsida</taxon>
        <taxon>eudicotyledons</taxon>
        <taxon>Gunneridae</taxon>
        <taxon>Pentapetalae</taxon>
        <taxon>rosids</taxon>
        <taxon>fabids</taxon>
        <taxon>Fabales</taxon>
        <taxon>Fabaceae</taxon>
        <taxon>Papilionoideae</taxon>
        <taxon>50 kb inversion clade</taxon>
        <taxon>NPAAA clade</taxon>
        <taxon>indigoferoid/millettioid clade</taxon>
        <taxon>Phaseoleae</taxon>
        <taxon>Vigna</taxon>
    </lineage>
</organism>
<reference evidence="2" key="1">
    <citation type="journal article" date="2015" name="Proc. Natl. Acad. Sci. U.S.A.">
        <title>Genome sequencing of adzuki bean (Vigna angularis) provides insight into high starch and low fat accumulation and domestication.</title>
        <authorList>
            <person name="Yang K."/>
            <person name="Tian Z."/>
            <person name="Chen C."/>
            <person name="Luo L."/>
            <person name="Zhao B."/>
            <person name="Wang Z."/>
            <person name="Yu L."/>
            <person name="Li Y."/>
            <person name="Sun Y."/>
            <person name="Li W."/>
            <person name="Chen Y."/>
            <person name="Li Y."/>
            <person name="Zhang Y."/>
            <person name="Ai D."/>
            <person name="Zhao J."/>
            <person name="Shang C."/>
            <person name="Ma Y."/>
            <person name="Wu B."/>
            <person name="Wang M."/>
            <person name="Gao L."/>
            <person name="Sun D."/>
            <person name="Zhang P."/>
            <person name="Guo F."/>
            <person name="Wang W."/>
            <person name="Li Y."/>
            <person name="Wang J."/>
            <person name="Varshney R.K."/>
            <person name="Wang J."/>
            <person name="Ling H.Q."/>
            <person name="Wan P."/>
        </authorList>
    </citation>
    <scope>NUCLEOTIDE SEQUENCE</scope>
    <source>
        <strain evidence="2">cv. Jingnong 6</strain>
    </source>
</reference>
<gene>
    <name evidence="1" type="ORF">LR48_Vigan07g118200</name>
</gene>
<evidence type="ECO:0000313" key="1">
    <source>
        <dbReference type="EMBL" id="KOM47478.1"/>
    </source>
</evidence>
<sequence>MKRVSPSQTVTPPFQLHVCTAAHSAERSHPLDRVKGSGPGFSPGCWTVMLSHCHPHPRGLLLVHERWMVAPLRVGPAVWSATGLSGCGSFQGPCASNIIPLLKLLDPRRCSIFFSLLHPCCYHLLDTKLLLSAKHTITSFCSPDFASQLGVNVLGAPLHSTLDRFPPFSPSWTWIAFQNLLDRAKQMGPWVLLENARRWGCGKCFCWTVDSKSHPPCFGRAGLHLFFVHLQTQDREGCCQVWAVLLLWTPRASAGC</sequence>
<dbReference type="AlphaFoldDB" id="A0A0L9UXJ8"/>
<dbReference type="Proteomes" id="UP000053144">
    <property type="component" value="Chromosome 7"/>
</dbReference>
<dbReference type="Gramene" id="KOM47478">
    <property type="protein sequence ID" value="KOM47478"/>
    <property type="gene ID" value="LR48_Vigan07g118200"/>
</dbReference>
<protein>
    <submittedName>
        <fullName evidence="1">Uncharacterized protein</fullName>
    </submittedName>
</protein>
<name>A0A0L9UXJ8_PHAAN</name>
<evidence type="ECO:0000313" key="2">
    <source>
        <dbReference type="Proteomes" id="UP000053144"/>
    </source>
</evidence>
<dbReference type="EMBL" id="CM003377">
    <property type="protein sequence ID" value="KOM47478.1"/>
    <property type="molecule type" value="Genomic_DNA"/>
</dbReference>
<proteinExistence type="predicted"/>
<accession>A0A0L9UXJ8</accession>